<evidence type="ECO:0000313" key="1">
    <source>
        <dbReference type="EMBL" id="MDH2394129.1"/>
    </source>
</evidence>
<keyword evidence="2" id="KW-1185">Reference proteome</keyword>
<proteinExistence type="predicted"/>
<name>A0ABT6I176_9ACTN</name>
<organism evidence="1 2">
    <name type="scientific">Streptomyces chengmaiensis</name>
    <dbReference type="NCBI Taxonomy" id="3040919"/>
    <lineage>
        <taxon>Bacteria</taxon>
        <taxon>Bacillati</taxon>
        <taxon>Actinomycetota</taxon>
        <taxon>Actinomycetes</taxon>
        <taxon>Kitasatosporales</taxon>
        <taxon>Streptomycetaceae</taxon>
        <taxon>Streptomyces</taxon>
    </lineage>
</organism>
<dbReference type="EMBL" id="JARWBG010000115">
    <property type="protein sequence ID" value="MDH2394129.1"/>
    <property type="molecule type" value="Genomic_DNA"/>
</dbReference>
<protein>
    <submittedName>
        <fullName evidence="1">Uncharacterized protein</fullName>
    </submittedName>
</protein>
<reference evidence="1 2" key="1">
    <citation type="submission" date="2023-04" db="EMBL/GenBank/DDBJ databases">
        <title>Streptomyces chengmaiensis sp. nov. isolated from the stem of mangrove plant in Hainan.</title>
        <authorList>
            <person name="Huang X."/>
            <person name="Zhou S."/>
            <person name="Chu X."/>
            <person name="Xie Y."/>
            <person name="Lin Y."/>
        </authorList>
    </citation>
    <scope>NUCLEOTIDE SEQUENCE [LARGE SCALE GENOMIC DNA]</scope>
    <source>
        <strain evidence="1 2">HNM0663</strain>
    </source>
</reference>
<dbReference type="Proteomes" id="UP001223144">
    <property type="component" value="Unassembled WGS sequence"/>
</dbReference>
<sequence>MPDLFRCGGFCVPSAGHDRNIPQFTAGETHRVSAWAVTLEMSAFVALVVGPLVLISDAWEAPTAAVAMVAALGAARRSRFVFRTLRTG</sequence>
<gene>
    <name evidence="1" type="ORF">QCN29_36470</name>
</gene>
<accession>A0ABT6I176</accession>
<evidence type="ECO:0000313" key="2">
    <source>
        <dbReference type="Proteomes" id="UP001223144"/>
    </source>
</evidence>
<comment type="caution">
    <text evidence="1">The sequence shown here is derived from an EMBL/GenBank/DDBJ whole genome shotgun (WGS) entry which is preliminary data.</text>
</comment>
<dbReference type="RefSeq" id="WP_279933550.1">
    <property type="nucleotide sequence ID" value="NZ_JARWBG010000115.1"/>
</dbReference>